<reference evidence="1" key="1">
    <citation type="journal article" date="2018" name="Genome Biol.">
        <title>SKESA: strategic k-mer extension for scrupulous assemblies.</title>
        <authorList>
            <person name="Souvorov A."/>
            <person name="Agarwala R."/>
            <person name="Lipman D.J."/>
        </authorList>
    </citation>
    <scope>NUCLEOTIDE SEQUENCE</scope>
    <source>
        <strain evidence="1">MA.CK_97/00003277</strain>
    </source>
</reference>
<sequence length="134" mass="15838">MKEDILTVIESKVSPLIKVWMNGENIPDEYIQNKPDTRYDIDVKIMAVKYLLLEYVNEYAPYDYHAKITKRLNKIFEDVDSSVFYIDGDLESIFKNVSYTFDFYLAVFYDMLMVNSGDEVDLEYVVNLLKKEEV</sequence>
<name>A0A743XH08_SALER</name>
<evidence type="ECO:0000313" key="1">
    <source>
        <dbReference type="EMBL" id="HAF2325418.1"/>
    </source>
</evidence>
<comment type="caution">
    <text evidence="1">The sequence shown here is derived from an EMBL/GenBank/DDBJ whole genome shotgun (WGS) entry which is preliminary data.</text>
</comment>
<protein>
    <submittedName>
        <fullName evidence="1">Uncharacterized protein</fullName>
    </submittedName>
</protein>
<dbReference type="EMBL" id="DAAUNS010000024">
    <property type="protein sequence ID" value="HAF2325418.1"/>
    <property type="molecule type" value="Genomic_DNA"/>
</dbReference>
<proteinExistence type="predicted"/>
<gene>
    <name evidence="1" type="ORF">G9B55_004549</name>
</gene>
<reference evidence="1" key="2">
    <citation type="submission" date="2020-02" db="EMBL/GenBank/DDBJ databases">
        <authorList>
            <consortium name="NCBI Pathogen Detection Project"/>
        </authorList>
    </citation>
    <scope>NUCLEOTIDE SEQUENCE</scope>
    <source>
        <strain evidence="1">MA.CK_97/00003277</strain>
    </source>
</reference>
<accession>A0A743XH08</accession>
<organism evidence="1">
    <name type="scientific">Salmonella enterica</name>
    <name type="common">Salmonella choleraesuis</name>
    <dbReference type="NCBI Taxonomy" id="28901"/>
    <lineage>
        <taxon>Bacteria</taxon>
        <taxon>Pseudomonadati</taxon>
        <taxon>Pseudomonadota</taxon>
        <taxon>Gammaproteobacteria</taxon>
        <taxon>Enterobacterales</taxon>
        <taxon>Enterobacteriaceae</taxon>
        <taxon>Salmonella</taxon>
    </lineage>
</organism>
<dbReference type="AlphaFoldDB" id="A0A743XH08"/>